<dbReference type="PANTHER" id="PTHR42951">
    <property type="entry name" value="METALLO-BETA-LACTAMASE DOMAIN-CONTAINING"/>
    <property type="match status" value="1"/>
</dbReference>
<dbReference type="SMART" id="SM00849">
    <property type="entry name" value="Lactamase_B"/>
    <property type="match status" value="1"/>
</dbReference>
<feature type="domain" description="Metallo-beta-lactamase" evidence="2">
    <location>
        <begin position="61"/>
        <end position="255"/>
    </location>
</feature>
<dbReference type="CDD" id="cd16282">
    <property type="entry name" value="metallo-hydrolase-like_MBL-fold"/>
    <property type="match status" value="1"/>
</dbReference>
<sequence>MKRLLVAALLAVCAGFAADAQTVSPYPPLTIPLKIDQVPGKPVWYSTGNPGIPGKDNEGNTSNAGFVVTSDGVVVFDALGTPSLGWALLQEIRKVTDRKLRYVVLSHYHADHIYGLQAFRDHSDATIVAQERSGEYRDNEETADEKANQRLEQRRGALFPWVDANTRVIPPDVTISERMTIALGDRRLTLLYAGPAHSSSDIMMMVEPDGVLFAGDIVQNARIPFMNSDDVSTTQWLRALDEVAKLDPKFIIPGHGRTSTEARQAIAFTRDYIQYLRNKMTAAVQNWTDFDVAYEHADWSKYRDMPAFASNNRGNAYRIYLELEQSQFKADKP</sequence>
<dbReference type="Gene3D" id="3.60.15.10">
    <property type="entry name" value="Ribonuclease Z/Hydroxyacylglutathione hydrolase-like"/>
    <property type="match status" value="1"/>
</dbReference>
<feature type="chain" id="PRO_5012386718" evidence="1">
    <location>
        <begin position="21"/>
        <end position="333"/>
    </location>
</feature>
<dbReference type="AlphaFoldDB" id="A0A1M5K822"/>
<evidence type="ECO:0000256" key="1">
    <source>
        <dbReference type="SAM" id="SignalP"/>
    </source>
</evidence>
<organism evidence="3 4">
    <name type="scientific">Bradyrhizobium erythrophlei</name>
    <dbReference type="NCBI Taxonomy" id="1437360"/>
    <lineage>
        <taxon>Bacteria</taxon>
        <taxon>Pseudomonadati</taxon>
        <taxon>Pseudomonadota</taxon>
        <taxon>Alphaproteobacteria</taxon>
        <taxon>Hyphomicrobiales</taxon>
        <taxon>Nitrobacteraceae</taxon>
        <taxon>Bradyrhizobium</taxon>
    </lineage>
</organism>
<dbReference type="OrthoDB" id="420651at2"/>
<proteinExistence type="predicted"/>
<dbReference type="EMBL" id="LT670818">
    <property type="protein sequence ID" value="SHG48966.1"/>
    <property type="molecule type" value="Genomic_DNA"/>
</dbReference>
<evidence type="ECO:0000313" key="4">
    <source>
        <dbReference type="Proteomes" id="UP000190675"/>
    </source>
</evidence>
<reference evidence="3 4" key="1">
    <citation type="submission" date="2016-11" db="EMBL/GenBank/DDBJ databases">
        <authorList>
            <person name="Jaros S."/>
            <person name="Januszkiewicz K."/>
            <person name="Wedrychowicz H."/>
        </authorList>
    </citation>
    <scope>NUCLEOTIDE SEQUENCE [LARGE SCALE GENOMIC DNA]</scope>
    <source>
        <strain evidence="3 4">GAS242</strain>
    </source>
</reference>
<dbReference type="InterPro" id="IPR050855">
    <property type="entry name" value="NDM-1-like"/>
</dbReference>
<evidence type="ECO:0000313" key="3">
    <source>
        <dbReference type="EMBL" id="SHG48966.1"/>
    </source>
</evidence>
<dbReference type="InterPro" id="IPR001279">
    <property type="entry name" value="Metallo-B-lactamas"/>
</dbReference>
<evidence type="ECO:0000259" key="2">
    <source>
        <dbReference type="SMART" id="SM00849"/>
    </source>
</evidence>
<keyword evidence="1" id="KW-0732">Signal</keyword>
<dbReference type="InterPro" id="IPR036866">
    <property type="entry name" value="RibonucZ/Hydroxyglut_hydro"/>
</dbReference>
<dbReference type="Proteomes" id="UP000190675">
    <property type="component" value="Chromosome I"/>
</dbReference>
<protein>
    <submittedName>
        <fullName evidence="3">Glyoxylase, beta-lactamase superfamily II</fullName>
    </submittedName>
</protein>
<accession>A0A1M5K822</accession>
<dbReference type="Pfam" id="PF00753">
    <property type="entry name" value="Lactamase_B"/>
    <property type="match status" value="1"/>
</dbReference>
<dbReference type="PANTHER" id="PTHR42951:SF20">
    <property type="entry name" value="BETA LACTAMASE"/>
    <property type="match status" value="1"/>
</dbReference>
<feature type="signal peptide" evidence="1">
    <location>
        <begin position="1"/>
        <end position="20"/>
    </location>
</feature>
<dbReference type="SUPFAM" id="SSF56281">
    <property type="entry name" value="Metallo-hydrolase/oxidoreductase"/>
    <property type="match status" value="1"/>
</dbReference>
<dbReference type="RefSeq" id="WP_079566400.1">
    <property type="nucleotide sequence ID" value="NZ_LT670818.1"/>
</dbReference>
<gene>
    <name evidence="3" type="ORF">SAMN05444169_2703</name>
</gene>
<name>A0A1M5K822_9BRAD</name>